<gene>
    <name evidence="2" type="ORF">FZ928_17880</name>
</gene>
<dbReference type="Proteomes" id="UP000325127">
    <property type="component" value="Chromosome"/>
</dbReference>
<proteinExistence type="predicted"/>
<organism evidence="2 3">
    <name type="scientific">Klebsiella pneumoniae</name>
    <dbReference type="NCBI Taxonomy" id="573"/>
    <lineage>
        <taxon>Bacteria</taxon>
        <taxon>Pseudomonadati</taxon>
        <taxon>Pseudomonadota</taxon>
        <taxon>Gammaproteobacteria</taxon>
        <taxon>Enterobacterales</taxon>
        <taxon>Enterobacteriaceae</taxon>
        <taxon>Klebsiella/Raoultella group</taxon>
        <taxon>Klebsiella</taxon>
        <taxon>Klebsiella pneumoniae complex</taxon>
    </lineage>
</organism>
<evidence type="ECO:0000313" key="2">
    <source>
        <dbReference type="EMBL" id="QEP92650.1"/>
    </source>
</evidence>
<protein>
    <recommendedName>
        <fullName evidence="4">Filamentous hemagglutinin</fullName>
    </recommendedName>
</protein>
<dbReference type="Pfam" id="PF13332">
    <property type="entry name" value="Fil_haemagg_2"/>
    <property type="match status" value="1"/>
</dbReference>
<dbReference type="InterPro" id="IPR025157">
    <property type="entry name" value="Hemagglutinin_rpt"/>
</dbReference>
<name>A0A5C2LKR2_KLEPN</name>
<evidence type="ECO:0000313" key="3">
    <source>
        <dbReference type="Proteomes" id="UP000325127"/>
    </source>
</evidence>
<reference evidence="2 3" key="1">
    <citation type="submission" date="2019-08" db="EMBL/GenBank/DDBJ databases">
        <title>Emergence of NDM-5-producing hypervirulent Klebsiella pneumoniae from clinical infections.</title>
        <authorList>
            <person name="Shen Z."/>
            <person name="Zhang H."/>
            <person name="Li M."/>
        </authorList>
    </citation>
    <scope>NUCLEOTIDE SEQUENCE [LARGE SCALE GENOMIC DNA]</scope>
    <source>
        <strain evidence="2 3">RJ18-01</strain>
    </source>
</reference>
<sequence length="146" mass="14857">MAGNNLSIIATETDINVEGSQLQAGGSALLNAARDVNLFSAENASTLSGKNESHGSSFGVGINFGQGANGLTVSASANAAKGHEKGNSLTHNETTLSAGERVTIVSGRDTTLTGAQVSGHQVTMDVGRNLTLSSEQDSDNYDFEAA</sequence>
<evidence type="ECO:0000256" key="1">
    <source>
        <dbReference type="ARBA" id="ARBA00022656"/>
    </source>
</evidence>
<dbReference type="EMBL" id="CP043670">
    <property type="protein sequence ID" value="QEP92650.1"/>
    <property type="molecule type" value="Genomic_DNA"/>
</dbReference>
<accession>A0A5C2LKR2</accession>
<evidence type="ECO:0008006" key="4">
    <source>
        <dbReference type="Google" id="ProtNLM"/>
    </source>
</evidence>
<dbReference type="GO" id="GO:0003824">
    <property type="term" value="F:catalytic activity"/>
    <property type="evidence" value="ECO:0007669"/>
    <property type="project" value="UniProtKB-ARBA"/>
</dbReference>
<dbReference type="AlphaFoldDB" id="A0A5C2LKR2"/>
<dbReference type="GO" id="GO:0090729">
    <property type="term" value="F:toxin activity"/>
    <property type="evidence" value="ECO:0007669"/>
    <property type="project" value="UniProtKB-KW"/>
</dbReference>
<keyword evidence="1" id="KW-0800">Toxin</keyword>